<accession>A0A7W9TMM3</accession>
<dbReference type="Pfam" id="PF12680">
    <property type="entry name" value="SnoaL_2"/>
    <property type="match status" value="1"/>
</dbReference>
<reference evidence="2 3" key="1">
    <citation type="submission" date="2020-08" db="EMBL/GenBank/DDBJ databases">
        <title>Genomic Encyclopedia of Type Strains, Phase IV (KMG-IV): sequencing the most valuable type-strain genomes for metagenomic binning, comparative biology and taxonomic classification.</title>
        <authorList>
            <person name="Goeker M."/>
        </authorList>
    </citation>
    <scope>NUCLEOTIDE SEQUENCE [LARGE SCALE GENOMIC DNA]</scope>
    <source>
        <strain evidence="2 3">DSM 12141</strain>
    </source>
</reference>
<dbReference type="SUPFAM" id="SSF54427">
    <property type="entry name" value="NTF2-like"/>
    <property type="match status" value="1"/>
</dbReference>
<evidence type="ECO:0000259" key="1">
    <source>
        <dbReference type="Pfam" id="PF12680"/>
    </source>
</evidence>
<protein>
    <recommendedName>
        <fullName evidence="1">SnoaL-like domain-containing protein</fullName>
    </recommendedName>
</protein>
<evidence type="ECO:0000313" key="3">
    <source>
        <dbReference type="Proteomes" id="UP000541136"/>
    </source>
</evidence>
<dbReference type="EMBL" id="JACHIB010000005">
    <property type="protein sequence ID" value="MBB6082996.1"/>
    <property type="molecule type" value="Genomic_DNA"/>
</dbReference>
<feature type="domain" description="SnoaL-like" evidence="1">
    <location>
        <begin position="8"/>
        <end position="116"/>
    </location>
</feature>
<dbReference type="InterPro" id="IPR037401">
    <property type="entry name" value="SnoaL-like"/>
</dbReference>
<gene>
    <name evidence="2" type="ORF">HNR28_001031</name>
</gene>
<organism evidence="2 3">
    <name type="scientific">Castellaniella defragrans</name>
    <name type="common">Alcaligenes defragrans</name>
    <dbReference type="NCBI Taxonomy" id="75697"/>
    <lineage>
        <taxon>Bacteria</taxon>
        <taxon>Pseudomonadati</taxon>
        <taxon>Pseudomonadota</taxon>
        <taxon>Betaproteobacteria</taxon>
        <taxon>Burkholderiales</taxon>
        <taxon>Alcaligenaceae</taxon>
        <taxon>Castellaniella</taxon>
    </lineage>
</organism>
<dbReference type="Gene3D" id="3.10.450.50">
    <property type="match status" value="1"/>
</dbReference>
<sequence>MNHERFADYIRRFNAQDPSAFEDYLTPDVAVQNGTLKYTGIEAMKAHYARIWSGMKETLDPRRVVCDGDTLAVELHARFEALKDDPDSLFGPVVRGEAFDYTGVIMYRIRDGRFADIRVAYLDFVHTDVQGRRRSLGIPH</sequence>
<name>A0A7W9TMM3_CASDE</name>
<dbReference type="InterPro" id="IPR032710">
    <property type="entry name" value="NTF2-like_dom_sf"/>
</dbReference>
<dbReference type="RefSeq" id="WP_151023961.1">
    <property type="nucleotide sequence ID" value="NZ_JACHIB010000005.1"/>
</dbReference>
<dbReference type="AlphaFoldDB" id="A0A7W9TMM3"/>
<proteinExistence type="predicted"/>
<comment type="caution">
    <text evidence="2">The sequence shown here is derived from an EMBL/GenBank/DDBJ whole genome shotgun (WGS) entry which is preliminary data.</text>
</comment>
<evidence type="ECO:0000313" key="2">
    <source>
        <dbReference type="EMBL" id="MBB6082996.1"/>
    </source>
</evidence>
<dbReference type="Proteomes" id="UP000541136">
    <property type="component" value="Unassembled WGS sequence"/>
</dbReference>